<dbReference type="EMBL" id="JAWUZT010000036">
    <property type="protein sequence ID" value="MDW8517009.1"/>
    <property type="molecule type" value="Genomic_DNA"/>
</dbReference>
<proteinExistence type="inferred from homology"/>
<comment type="cofactor">
    <cofactor evidence="4">
        <name>glutathione</name>
        <dbReference type="ChEBI" id="CHEBI:57925"/>
    </cofactor>
</comment>
<organism evidence="6 7">
    <name type="scientific">Priestia flexa</name>
    <dbReference type="NCBI Taxonomy" id="86664"/>
    <lineage>
        <taxon>Bacteria</taxon>
        <taxon>Bacillati</taxon>
        <taxon>Bacillota</taxon>
        <taxon>Bacilli</taxon>
        <taxon>Bacillales</taxon>
        <taxon>Bacillaceae</taxon>
        <taxon>Priestia</taxon>
    </lineage>
</organism>
<sequence>MFKEGVIKLGIAPIAWTNDDMPELGGENTFEQCISEMALAGFKGSEVGNKYPRDVKVLKKALSHRRLEIASAWFSTYLTTKPLEETVSAFINHRDFLHAMGASVIVVSEQGRSIQGLMDTPLFDEKPQFTEDEWQRLALGLNHLGMLAKEKDMHIVYHHHMGTGVQTTSEIDRLMEMTDPELVHLLFDTGHLVFSGEDPLYILKKYLPRIKHVHLKDVRRDVVEAVKAKKWSFLQAVRQGVFTVPGDGSINFEPIFEQLADSDYTGWFVVEAEQDPAVANPFEYALKARQFIREKSGL</sequence>
<accession>A0ABU4J7P3</accession>
<dbReference type="SUPFAM" id="SSF51658">
    <property type="entry name" value="Xylose isomerase-like"/>
    <property type="match status" value="1"/>
</dbReference>
<evidence type="ECO:0000256" key="1">
    <source>
        <dbReference type="ARBA" id="ARBA00023211"/>
    </source>
</evidence>
<keyword evidence="3 4" id="KW-0170">Cobalt</keyword>
<dbReference type="Pfam" id="PF01261">
    <property type="entry name" value="AP_endonuc_2"/>
    <property type="match status" value="1"/>
</dbReference>
<keyword evidence="7" id="KW-1185">Reference proteome</keyword>
<dbReference type="EC" id="4.2.1.44" evidence="4"/>
<dbReference type="Gene3D" id="3.20.20.150">
    <property type="entry name" value="Divalent-metal-dependent TIM barrel enzymes"/>
    <property type="match status" value="1"/>
</dbReference>
<dbReference type="RefSeq" id="WP_061785305.1">
    <property type="nucleotide sequence ID" value="NZ_CANLXW010000040.1"/>
</dbReference>
<dbReference type="Proteomes" id="UP001284771">
    <property type="component" value="Unassembled WGS sequence"/>
</dbReference>
<evidence type="ECO:0000256" key="2">
    <source>
        <dbReference type="ARBA" id="ARBA00023239"/>
    </source>
</evidence>
<evidence type="ECO:0000256" key="4">
    <source>
        <dbReference type="HAMAP-Rule" id="MF_01672"/>
    </source>
</evidence>
<evidence type="ECO:0000313" key="7">
    <source>
        <dbReference type="Proteomes" id="UP001284771"/>
    </source>
</evidence>
<comment type="caution">
    <text evidence="6">The sequence shown here is derived from an EMBL/GenBank/DDBJ whole genome shotgun (WGS) entry which is preliminary data.</text>
</comment>
<evidence type="ECO:0000259" key="5">
    <source>
        <dbReference type="Pfam" id="PF01261"/>
    </source>
</evidence>
<dbReference type="InterPro" id="IPR036237">
    <property type="entry name" value="Xyl_isomerase-like_sf"/>
</dbReference>
<keyword evidence="1 4" id="KW-0464">Manganese</keyword>
<dbReference type="InterPro" id="IPR050312">
    <property type="entry name" value="IolE/XylAMocC-like"/>
</dbReference>
<evidence type="ECO:0000313" key="6">
    <source>
        <dbReference type="EMBL" id="MDW8517009.1"/>
    </source>
</evidence>
<gene>
    <name evidence="4 6" type="primary">iolE</name>
    <name evidence="6" type="ORF">RIB56_12785</name>
</gene>
<comment type="catalytic activity">
    <reaction evidence="4">
        <text>scyllo-inosose = 3D-3,5/4-trihydroxycyclohexane-1,2-dione + H2O</text>
        <dbReference type="Rhea" id="RHEA:14065"/>
        <dbReference type="ChEBI" id="CHEBI:15377"/>
        <dbReference type="ChEBI" id="CHEBI:17811"/>
        <dbReference type="ChEBI" id="CHEBI:28446"/>
        <dbReference type="EC" id="4.2.1.44"/>
    </reaction>
</comment>
<dbReference type="InterPro" id="IPR030823">
    <property type="entry name" value="IolE/MocC"/>
</dbReference>
<dbReference type="PANTHER" id="PTHR12110:SF41">
    <property type="entry name" value="INOSOSE DEHYDRATASE"/>
    <property type="match status" value="1"/>
</dbReference>
<evidence type="ECO:0000256" key="3">
    <source>
        <dbReference type="ARBA" id="ARBA00023285"/>
    </source>
</evidence>
<dbReference type="InterPro" id="IPR013022">
    <property type="entry name" value="Xyl_isomerase-like_TIM-brl"/>
</dbReference>
<protein>
    <recommendedName>
        <fullName evidence="4">Inosose dehydratase</fullName>
        <ecNumber evidence="4">4.2.1.44</ecNumber>
    </recommendedName>
    <alternativeName>
        <fullName evidence="4">2-keto-myo-inositol dehydratase</fullName>
        <shortName evidence="4">2KMI dehydratase</shortName>
    </alternativeName>
</protein>
<comment type="similarity">
    <text evidence="4">Belongs to the IolE/MocC family.</text>
</comment>
<keyword evidence="2 4" id="KW-0456">Lyase</keyword>
<name>A0ABU4J7P3_9BACI</name>
<feature type="domain" description="Xylose isomerase-like TIM barrel" evidence="5">
    <location>
        <begin position="38"/>
        <end position="294"/>
    </location>
</feature>
<dbReference type="NCBIfam" id="TIGR04379">
    <property type="entry name" value="myo_inos_iolE"/>
    <property type="match status" value="1"/>
</dbReference>
<dbReference type="GO" id="GO:0050114">
    <property type="term" value="F:myo-inosose-2 dehydratase activity"/>
    <property type="evidence" value="ECO:0007669"/>
    <property type="project" value="UniProtKB-EC"/>
</dbReference>
<reference evidence="7" key="1">
    <citation type="submission" date="2023-07" db="EMBL/GenBank/DDBJ databases">
        <title>Draft genomic sequences of Priestia flexa CCM isolated from the soil of an abandoned mine contaminated by free cyanide in the high Andean zone of Tacna, Peru.</title>
        <authorList>
            <person name="Caceda Quiroz C.J."/>
            <person name="Maraza Chooque G.J."/>
            <person name="Fora Quispe G.L."/>
            <person name="Carpio Mamani M."/>
        </authorList>
    </citation>
    <scope>NUCLEOTIDE SEQUENCE [LARGE SCALE GENOMIC DNA]</scope>
    <source>
        <strain evidence="7">CCM</strain>
    </source>
</reference>
<comment type="cofactor">
    <cofactor evidence="4">
        <name>Co(2+)</name>
        <dbReference type="ChEBI" id="CHEBI:48828"/>
    </cofactor>
    <cofactor evidence="4">
        <name>Mn(2+)</name>
        <dbReference type="ChEBI" id="CHEBI:29035"/>
    </cofactor>
</comment>
<dbReference type="HAMAP" id="MF_01672">
    <property type="entry name" value="IolE"/>
    <property type="match status" value="1"/>
</dbReference>
<dbReference type="InterPro" id="IPR023952">
    <property type="entry name" value="IolE"/>
</dbReference>
<comment type="pathway">
    <text evidence="4">Polyol metabolism; myo-inositol degradation into acetyl-CoA; acetyl-CoA from myo-inositol: step 2/7.</text>
</comment>
<dbReference type="PANTHER" id="PTHR12110">
    <property type="entry name" value="HYDROXYPYRUVATE ISOMERASE"/>
    <property type="match status" value="1"/>
</dbReference>
<comment type="function">
    <text evidence="4">Catalyzes the dehydration of inosose (2-keto-myo-inositol, 2KMI or 2,4,6/3,5-pentahydroxycyclohexanone) to 3D-(3,5/4)-trihydroxycyclohexane-1,2-dione (D-2,3-diketo-4-deoxy-epi-inositol).</text>
</comment>